<evidence type="ECO:0000313" key="15">
    <source>
        <dbReference type="Proteomes" id="UP001153076"/>
    </source>
</evidence>
<dbReference type="Proteomes" id="UP001153076">
    <property type="component" value="Unassembled WGS sequence"/>
</dbReference>
<evidence type="ECO:0000256" key="10">
    <source>
        <dbReference type="ARBA" id="ARBA00023204"/>
    </source>
</evidence>
<dbReference type="GO" id="GO:0006310">
    <property type="term" value="P:DNA recombination"/>
    <property type="evidence" value="ECO:0007669"/>
    <property type="project" value="UniProtKB-KW"/>
</dbReference>
<dbReference type="AlphaFoldDB" id="A0A9Q1KBE6"/>
<evidence type="ECO:0000256" key="2">
    <source>
        <dbReference type="ARBA" id="ARBA00004123"/>
    </source>
</evidence>
<evidence type="ECO:0000256" key="12">
    <source>
        <dbReference type="ARBA" id="ARBA00023254"/>
    </source>
</evidence>
<dbReference type="GO" id="GO:0016787">
    <property type="term" value="F:hydrolase activity"/>
    <property type="evidence" value="ECO:0007669"/>
    <property type="project" value="UniProtKB-KW"/>
</dbReference>
<dbReference type="EMBL" id="JAKOGI010000180">
    <property type="protein sequence ID" value="KAJ8440966.1"/>
    <property type="molecule type" value="Genomic_DNA"/>
</dbReference>
<organism evidence="14 15">
    <name type="scientific">Carnegiea gigantea</name>
    <dbReference type="NCBI Taxonomy" id="171969"/>
    <lineage>
        <taxon>Eukaryota</taxon>
        <taxon>Viridiplantae</taxon>
        <taxon>Streptophyta</taxon>
        <taxon>Embryophyta</taxon>
        <taxon>Tracheophyta</taxon>
        <taxon>Spermatophyta</taxon>
        <taxon>Magnoliopsida</taxon>
        <taxon>eudicotyledons</taxon>
        <taxon>Gunneridae</taxon>
        <taxon>Pentapetalae</taxon>
        <taxon>Caryophyllales</taxon>
        <taxon>Cactineae</taxon>
        <taxon>Cactaceae</taxon>
        <taxon>Cactoideae</taxon>
        <taxon>Echinocereeae</taxon>
        <taxon>Carnegiea</taxon>
    </lineage>
</organism>
<keyword evidence="5" id="KW-0255">Endonuclease</keyword>
<proteinExistence type="predicted"/>
<accession>A0A9Q1KBE6</accession>
<keyword evidence="15" id="KW-1185">Reference proteome</keyword>
<keyword evidence="8" id="KW-0460">Magnesium</keyword>
<dbReference type="PANTHER" id="PTHR21077">
    <property type="entry name" value="EME1 PROTEIN"/>
    <property type="match status" value="1"/>
</dbReference>
<comment type="subcellular location">
    <subcellularLocation>
        <location evidence="2">Nucleus</location>
    </subcellularLocation>
</comment>
<dbReference type="GO" id="GO:0051321">
    <property type="term" value="P:meiotic cell cycle"/>
    <property type="evidence" value="ECO:0007669"/>
    <property type="project" value="UniProtKB-KW"/>
</dbReference>
<reference evidence="14" key="1">
    <citation type="submission" date="2022-04" db="EMBL/GenBank/DDBJ databases">
        <title>Carnegiea gigantea Genome sequencing and assembly v2.</title>
        <authorList>
            <person name="Copetti D."/>
            <person name="Sanderson M.J."/>
            <person name="Burquez A."/>
            <person name="Wojciechowski M.F."/>
        </authorList>
    </citation>
    <scope>NUCLEOTIDE SEQUENCE</scope>
    <source>
        <strain evidence="14">SGP5-SGP5p</strain>
        <tissue evidence="14">Aerial part</tissue>
    </source>
</reference>
<sequence length="405" mass="45375">MKTLLTLITSTAGVDSMICLESDDEAERGLGRANEGNNEGTCDSFNEGKDLEKIPNFSVNDKQLENGAISADLEAEKCLEKNTRVFDSAFDIDQVVQSNFHEEGEVGLWKENRLKDGASFSDSAVEHDQSLKFVVEQNQLGNGTITASFDDCLEGSPSIVSWTRQIGCVRSKETHSSIYLEGCNNQMLAFHDKDHDKENVGLDEEAAAMCKPKGRGKANVQNKQNKADKAANRKKLQEEKMRLMEEKRRKKQDEKLRKEALKAEAAKSRQLEKARQRWEKEAEKYILAEIDTKVVQLGSIGVRTDVPYVLLIYGDEEFCEATSEGSLMDQISSVRRHYPSYTICCLTNRQCADEAELAEHVVGLTINLAKCRFRKKLSPLSVYANGGNVPKDCVDRDLIMKNPCD</sequence>
<dbReference type="InterPro" id="IPR033310">
    <property type="entry name" value="Mms4/EME1/EME2"/>
</dbReference>
<dbReference type="GO" id="GO:0006281">
    <property type="term" value="P:DNA repair"/>
    <property type="evidence" value="ECO:0007669"/>
    <property type="project" value="UniProtKB-KW"/>
</dbReference>
<keyword evidence="4" id="KW-0479">Metal-binding</keyword>
<evidence type="ECO:0000313" key="14">
    <source>
        <dbReference type="EMBL" id="KAJ8440966.1"/>
    </source>
</evidence>
<evidence type="ECO:0000256" key="1">
    <source>
        <dbReference type="ARBA" id="ARBA00001946"/>
    </source>
</evidence>
<keyword evidence="11" id="KW-0539">Nucleus</keyword>
<dbReference type="GO" id="GO:0048476">
    <property type="term" value="C:Holliday junction resolvase complex"/>
    <property type="evidence" value="ECO:0007669"/>
    <property type="project" value="InterPro"/>
</dbReference>
<evidence type="ECO:0000256" key="7">
    <source>
        <dbReference type="ARBA" id="ARBA00022801"/>
    </source>
</evidence>
<gene>
    <name evidence="14" type="ORF">Cgig2_019995</name>
</gene>
<dbReference type="GO" id="GO:0046872">
    <property type="term" value="F:metal ion binding"/>
    <property type="evidence" value="ECO:0007669"/>
    <property type="project" value="UniProtKB-KW"/>
</dbReference>
<evidence type="ECO:0000256" key="11">
    <source>
        <dbReference type="ARBA" id="ARBA00023242"/>
    </source>
</evidence>
<dbReference type="GO" id="GO:0005634">
    <property type="term" value="C:nucleus"/>
    <property type="evidence" value="ECO:0007669"/>
    <property type="project" value="UniProtKB-SubCell"/>
</dbReference>
<comment type="caution">
    <text evidence="14">The sequence shown here is derived from an EMBL/GenBank/DDBJ whole genome shotgun (WGS) entry which is preliminary data.</text>
</comment>
<dbReference type="PANTHER" id="PTHR21077:SF5">
    <property type="entry name" value="CROSSOVER JUNCTION ENDONUCLEASE MMS4"/>
    <property type="match status" value="1"/>
</dbReference>
<evidence type="ECO:0000256" key="9">
    <source>
        <dbReference type="ARBA" id="ARBA00023172"/>
    </source>
</evidence>
<keyword evidence="7" id="KW-0378">Hydrolase</keyword>
<dbReference type="OrthoDB" id="343092at2759"/>
<evidence type="ECO:0000256" key="4">
    <source>
        <dbReference type="ARBA" id="ARBA00022723"/>
    </source>
</evidence>
<evidence type="ECO:0000256" key="6">
    <source>
        <dbReference type="ARBA" id="ARBA00022763"/>
    </source>
</evidence>
<evidence type="ECO:0000256" key="13">
    <source>
        <dbReference type="SAM" id="MobiDB-lite"/>
    </source>
</evidence>
<keyword evidence="3" id="KW-0540">Nuclease</keyword>
<evidence type="ECO:0000256" key="5">
    <source>
        <dbReference type="ARBA" id="ARBA00022759"/>
    </source>
</evidence>
<keyword evidence="10" id="KW-0234">DNA repair</keyword>
<comment type="cofactor">
    <cofactor evidence="1">
        <name>Mg(2+)</name>
        <dbReference type="ChEBI" id="CHEBI:18420"/>
    </cofactor>
</comment>
<keyword evidence="9" id="KW-0233">DNA recombination</keyword>
<feature type="compositionally biased region" description="Basic and acidic residues" evidence="13">
    <location>
        <begin position="225"/>
        <end position="236"/>
    </location>
</feature>
<name>A0A9Q1KBE6_9CARY</name>
<dbReference type="GO" id="GO:0004519">
    <property type="term" value="F:endonuclease activity"/>
    <property type="evidence" value="ECO:0007669"/>
    <property type="project" value="UniProtKB-KW"/>
</dbReference>
<keyword evidence="6" id="KW-0227">DNA damage</keyword>
<protein>
    <submittedName>
        <fullName evidence="14">Uncharacterized protein</fullName>
    </submittedName>
</protein>
<evidence type="ECO:0000256" key="8">
    <source>
        <dbReference type="ARBA" id="ARBA00022842"/>
    </source>
</evidence>
<keyword evidence="12" id="KW-0469">Meiosis</keyword>
<feature type="region of interest" description="Disordered" evidence="13">
    <location>
        <begin position="214"/>
        <end position="236"/>
    </location>
</feature>
<evidence type="ECO:0000256" key="3">
    <source>
        <dbReference type="ARBA" id="ARBA00022722"/>
    </source>
</evidence>